<dbReference type="Proteomes" id="UP000018808">
    <property type="component" value="Segment"/>
</dbReference>
<dbReference type="RefSeq" id="YP_009008190.1">
    <property type="nucleotide sequence ID" value="NC_023587.1"/>
</dbReference>
<dbReference type="SUPFAM" id="SSF89447">
    <property type="entry name" value="AbrB/MazE/MraZ-like"/>
    <property type="match status" value="1"/>
</dbReference>
<name>V5UT08_9CAUD</name>
<evidence type="ECO:0000313" key="3">
    <source>
        <dbReference type="Proteomes" id="UP000018808"/>
    </source>
</evidence>
<dbReference type="GO" id="GO:0003677">
    <property type="term" value="F:DNA binding"/>
    <property type="evidence" value="ECO:0007669"/>
    <property type="project" value="InterPro"/>
</dbReference>
<sequence>MSNKYITTVQQYGDTEDFFVEIPDEICKELNWQEGDIIDWKTDDQGIILSKVKDTSSTQKEHQQSYYNSESEGKDIHYWYKEKEEAIKKYAS</sequence>
<dbReference type="GeneID" id="18504632"/>
<protein>
    <recommendedName>
        <fullName evidence="1">SpoVT-AbrB domain-containing protein</fullName>
    </recommendedName>
</protein>
<dbReference type="Pfam" id="PF04014">
    <property type="entry name" value="MazE_antitoxin"/>
    <property type="match status" value="1"/>
</dbReference>
<keyword evidence="3" id="KW-1185">Reference proteome</keyword>
<dbReference type="InterPro" id="IPR037914">
    <property type="entry name" value="SpoVT-AbrB_sf"/>
</dbReference>
<dbReference type="Gene3D" id="2.10.260.10">
    <property type="match status" value="1"/>
</dbReference>
<organism evidence="2 3">
    <name type="scientific">Synechococcus phage ACG-2014h</name>
    <dbReference type="NCBI Taxonomy" id="1340810"/>
    <lineage>
        <taxon>Viruses</taxon>
        <taxon>Duplodnaviria</taxon>
        <taxon>Heunggongvirae</taxon>
        <taxon>Uroviricota</taxon>
        <taxon>Caudoviricetes</taxon>
        <taxon>Pantevenvirales</taxon>
        <taxon>Kyanoviridae</taxon>
        <taxon>Sedonavirus</taxon>
        <taxon>Sedonavirus tusconh</taxon>
    </lineage>
</organism>
<dbReference type="OrthoDB" id="25608at10239"/>
<dbReference type="KEGG" id="vg:18504632"/>
<gene>
    <name evidence="2" type="ORF">S-MbCM7_056</name>
</gene>
<dbReference type="InterPro" id="IPR007159">
    <property type="entry name" value="SpoVT-AbrB_dom"/>
</dbReference>
<feature type="domain" description="SpoVT-AbrB" evidence="1">
    <location>
        <begin position="22"/>
        <end position="54"/>
    </location>
</feature>
<evidence type="ECO:0000313" key="2">
    <source>
        <dbReference type="EMBL" id="AHB80470.1"/>
    </source>
</evidence>
<reference evidence="2 3" key="1">
    <citation type="journal article" date="2014" name="Nature">
        <title>Viral tagging reveals discrete populations in Synechococcus viral genome sequence space.</title>
        <authorList>
            <person name="Deng L."/>
            <person name="Ignacio Espinoza J.C."/>
            <person name="Gregory A.C."/>
            <person name="Poulos B.T."/>
            <person name="Weitz J.S."/>
            <person name="Hugenholtz P."/>
            <person name="Sullivan M.B."/>
        </authorList>
    </citation>
    <scope>NUCLEOTIDE SEQUENCE [LARGE SCALE GENOMIC DNA]</scope>
</reference>
<dbReference type="EMBL" id="KF156338">
    <property type="protein sequence ID" value="AHB80470.1"/>
    <property type="molecule type" value="Genomic_DNA"/>
</dbReference>
<proteinExistence type="predicted"/>
<evidence type="ECO:0000259" key="1">
    <source>
        <dbReference type="Pfam" id="PF04014"/>
    </source>
</evidence>
<accession>V5UT08</accession>